<evidence type="ECO:0000313" key="3">
    <source>
        <dbReference type="Proteomes" id="UP000005408"/>
    </source>
</evidence>
<dbReference type="Gene3D" id="3.30.70.1390">
    <property type="entry name" value="ROC domain from the Parkinson's disease-associated leucine-rich repeat kinase 2"/>
    <property type="match status" value="1"/>
</dbReference>
<keyword evidence="1" id="KW-1133">Transmembrane helix</keyword>
<keyword evidence="3" id="KW-1185">Reference proteome</keyword>
<dbReference type="EnsemblMetazoa" id="G693.1">
    <property type="protein sequence ID" value="G693.1:cds"/>
    <property type="gene ID" value="G693"/>
</dbReference>
<organism evidence="2 3">
    <name type="scientific">Magallana gigas</name>
    <name type="common">Pacific oyster</name>
    <name type="synonym">Crassostrea gigas</name>
    <dbReference type="NCBI Taxonomy" id="29159"/>
    <lineage>
        <taxon>Eukaryota</taxon>
        <taxon>Metazoa</taxon>
        <taxon>Spiralia</taxon>
        <taxon>Lophotrochozoa</taxon>
        <taxon>Mollusca</taxon>
        <taxon>Bivalvia</taxon>
        <taxon>Autobranchia</taxon>
        <taxon>Pteriomorphia</taxon>
        <taxon>Ostreida</taxon>
        <taxon>Ostreoidea</taxon>
        <taxon>Ostreidae</taxon>
        <taxon>Magallana</taxon>
    </lineage>
</organism>
<accession>A0A8W8NRU5</accession>
<dbReference type="SUPFAM" id="SSF52540">
    <property type="entry name" value="P-loop containing nucleoside triphosphate hydrolases"/>
    <property type="match status" value="1"/>
</dbReference>
<reference evidence="2" key="1">
    <citation type="submission" date="2022-08" db="UniProtKB">
        <authorList>
            <consortium name="EnsemblMetazoa"/>
        </authorList>
    </citation>
    <scope>IDENTIFICATION</scope>
    <source>
        <strain evidence="2">05x7-T-G4-1.051#20</strain>
    </source>
</reference>
<dbReference type="InterPro" id="IPR027417">
    <property type="entry name" value="P-loop_NTPase"/>
</dbReference>
<name>A0A8W8NRU5_MAGGI</name>
<keyword evidence="1" id="KW-0812">Transmembrane</keyword>
<feature type="transmembrane region" description="Helical" evidence="1">
    <location>
        <begin position="160"/>
        <end position="183"/>
    </location>
</feature>
<dbReference type="Proteomes" id="UP000005408">
    <property type="component" value="Unassembled WGS sequence"/>
</dbReference>
<evidence type="ECO:0000313" key="2">
    <source>
        <dbReference type="EnsemblMetazoa" id="G693.1:cds"/>
    </source>
</evidence>
<keyword evidence="1" id="KW-0472">Membrane</keyword>
<evidence type="ECO:0000256" key="1">
    <source>
        <dbReference type="SAM" id="Phobius"/>
    </source>
</evidence>
<proteinExistence type="predicted"/>
<protein>
    <submittedName>
        <fullName evidence="2">Uncharacterized protein</fullName>
    </submittedName>
</protein>
<sequence>MHQTTAVDTERVNKVEMCPQNKTEWQKASRRLNCLDDINNPVNKYHCLPVHDLTTLVEFCYNDTRPRVVKGLCMTYVQQSKAMKGYDCATFDEGCPSVNYFTDEAYKFPSCVKINAVEQCFVAESTCRTSTNASPDLTDVTDPRPNETTISARQQKDKNVFLLISTAAVFLSILVAVTFYVWMKRNVDHQIEAEVENLGINYLLRNFPEDKKEEIAKLLKIPREIMLWNKENISLFVKSMKGGQISVFSGRVMMIGCAEAGKTTLVKKLKGETDLTPESTIGIEIHPHEFKLDEEERTIIACTEQDKRK</sequence>
<dbReference type="AlphaFoldDB" id="A0A8W8NRU5"/>